<dbReference type="PANTHER" id="PTHR42889:SF1">
    <property type="entry name" value="BLR3681 PROTEIN"/>
    <property type="match status" value="1"/>
</dbReference>
<feature type="domain" description="Amidohydrolase-related" evidence="1">
    <location>
        <begin position="104"/>
        <end position="350"/>
    </location>
</feature>
<dbReference type="Proteomes" id="UP000282977">
    <property type="component" value="Unassembled WGS sequence"/>
</dbReference>
<reference evidence="2 3" key="1">
    <citation type="submission" date="2019-01" db="EMBL/GenBank/DDBJ databases">
        <authorList>
            <person name="Chen W.-M."/>
        </authorList>
    </citation>
    <scope>NUCLEOTIDE SEQUENCE [LARGE SCALE GENOMIC DNA]</scope>
    <source>
        <strain evidence="2 3">TLA-22</strain>
    </source>
</reference>
<comment type="caution">
    <text evidence="2">The sequence shown here is derived from an EMBL/GenBank/DDBJ whole genome shotgun (WGS) entry which is preliminary data.</text>
</comment>
<dbReference type="SUPFAM" id="SSF51556">
    <property type="entry name" value="Metallo-dependent hydrolases"/>
    <property type="match status" value="1"/>
</dbReference>
<gene>
    <name evidence="2" type="ORF">ENE74_08715</name>
</gene>
<keyword evidence="2" id="KW-0378">Hydrolase</keyword>
<proteinExistence type="predicted"/>
<evidence type="ECO:0000259" key="1">
    <source>
        <dbReference type="Pfam" id="PF04909"/>
    </source>
</evidence>
<dbReference type="OrthoDB" id="149172at2"/>
<dbReference type="PANTHER" id="PTHR42889">
    <property type="entry name" value="BLR3681 PROTEIN"/>
    <property type="match status" value="1"/>
</dbReference>
<sequence>MWLWVRARLRLCGGPCARHKTGLWEIPMAADFAQLPLLPDDVYVIDPVVHALNLDHANVASRYGEQLYAMSHGLHAMLSPRDRTVPQNIYMTDMRPETLARTMLEESQTALMATHTLTLDSWFHDGFAAEWKTVAMARDFPTRVLSYVGVDPTGDKGFVLEELARQVEQTPNAIGVKLYPHQMNPYRRWLTNDDTVMALIDRAQTLGLRSIAIHKALPNGSVPLSPYRIGEDFEEAADSFPQMTFEIIHAGMAFIEETAMAIGRFPNVYANLETTTAMLWQAPGRFAAALALLMQWGGPEKTLWSTGCTVVHPQHLLQLFWAFAFDEETMARHGIPQLDDGIKRMILGGNYARAAGIDIGDWQARQAEDGWRIAPLRTPWSVWTGNAG</sequence>
<dbReference type="AlphaFoldDB" id="A0A437J9X0"/>
<evidence type="ECO:0000313" key="3">
    <source>
        <dbReference type="Proteomes" id="UP000282977"/>
    </source>
</evidence>
<dbReference type="Gene3D" id="3.20.20.140">
    <property type="entry name" value="Metal-dependent hydrolases"/>
    <property type="match status" value="1"/>
</dbReference>
<organism evidence="2 3">
    <name type="scientific">Sphingobium algorifonticola</name>
    <dbReference type="NCBI Taxonomy" id="2008318"/>
    <lineage>
        <taxon>Bacteria</taxon>
        <taxon>Pseudomonadati</taxon>
        <taxon>Pseudomonadota</taxon>
        <taxon>Alphaproteobacteria</taxon>
        <taxon>Sphingomonadales</taxon>
        <taxon>Sphingomonadaceae</taxon>
        <taxon>Sphingobium</taxon>
    </lineage>
</organism>
<dbReference type="GO" id="GO:0016787">
    <property type="term" value="F:hydrolase activity"/>
    <property type="evidence" value="ECO:0007669"/>
    <property type="project" value="UniProtKB-KW"/>
</dbReference>
<dbReference type="InterPro" id="IPR006680">
    <property type="entry name" value="Amidohydro-rel"/>
</dbReference>
<dbReference type="EMBL" id="RZUL01000002">
    <property type="protein sequence ID" value="RVT42274.1"/>
    <property type="molecule type" value="Genomic_DNA"/>
</dbReference>
<keyword evidence="3" id="KW-1185">Reference proteome</keyword>
<dbReference type="Pfam" id="PF04909">
    <property type="entry name" value="Amidohydro_2"/>
    <property type="match status" value="1"/>
</dbReference>
<evidence type="ECO:0000313" key="2">
    <source>
        <dbReference type="EMBL" id="RVT42274.1"/>
    </source>
</evidence>
<dbReference type="InterPro" id="IPR032466">
    <property type="entry name" value="Metal_Hydrolase"/>
</dbReference>
<accession>A0A437J9X0</accession>
<protein>
    <submittedName>
        <fullName evidence="2">Amidohydrolase</fullName>
    </submittedName>
</protein>
<name>A0A437J9X0_9SPHN</name>